<evidence type="ECO:0000256" key="1">
    <source>
        <dbReference type="SAM" id="Phobius"/>
    </source>
</evidence>
<accession>A0A0F0M1M5</accession>
<dbReference type="Proteomes" id="UP000033451">
    <property type="component" value="Unassembled WGS sequence"/>
</dbReference>
<sequence>MARVGGRNEVIAWIIGLLSVAVVLALLVLALPALPFGSGFVSQLLGQSRPTTSPTVDATEAAVPTTGCGPYLGDALWQSVALRRGVQLVEAKDAPTSAAKDLVGALSPQVQLSCAFTGPGGTEKIVTSISTVTVGAEQVATAALGSTGFQCVPFGQGTRCTRTIGAVTEDDVIEGQTWLSTTFTNWRPLGYTEAFAAKIWPK</sequence>
<keyword evidence="1" id="KW-0812">Transmembrane</keyword>
<name>A0A0F0M1M5_9MICO</name>
<keyword evidence="3" id="KW-1185">Reference proteome</keyword>
<dbReference type="AlphaFoldDB" id="A0A0F0M1M5"/>
<keyword evidence="1" id="KW-1133">Transmembrane helix</keyword>
<evidence type="ECO:0000313" key="3">
    <source>
        <dbReference type="Proteomes" id="UP000033451"/>
    </source>
</evidence>
<keyword evidence="1" id="KW-0472">Membrane</keyword>
<gene>
    <name evidence="2" type="ORF">RR49_00850</name>
</gene>
<dbReference type="PATRIC" id="fig|400772.4.peg.879"/>
<proteinExistence type="predicted"/>
<dbReference type="STRING" id="400772.RR49_00850"/>
<protein>
    <submittedName>
        <fullName evidence="2">Uncharacterized protein</fullName>
    </submittedName>
</protein>
<evidence type="ECO:0000313" key="2">
    <source>
        <dbReference type="EMBL" id="KJL38219.1"/>
    </source>
</evidence>
<dbReference type="EMBL" id="JYIY01000064">
    <property type="protein sequence ID" value="KJL38219.1"/>
    <property type="molecule type" value="Genomic_DNA"/>
</dbReference>
<feature type="transmembrane region" description="Helical" evidence="1">
    <location>
        <begin position="12"/>
        <end position="34"/>
    </location>
</feature>
<reference evidence="2 3" key="1">
    <citation type="submission" date="2015-02" db="EMBL/GenBank/DDBJ databases">
        <title>Draft genome sequences of ten Microbacterium spp. with emphasis on heavy metal contaminated environments.</title>
        <authorList>
            <person name="Corretto E."/>
        </authorList>
    </citation>
    <scope>NUCLEOTIDE SEQUENCE [LARGE SCALE GENOMIC DNA]</scope>
    <source>
        <strain evidence="2 3">DSM 18659</strain>
    </source>
</reference>
<comment type="caution">
    <text evidence="2">The sequence shown here is derived from an EMBL/GenBank/DDBJ whole genome shotgun (WGS) entry which is preliminary data.</text>
</comment>
<organism evidence="2 3">
    <name type="scientific">Microbacterium ginsengisoli</name>
    <dbReference type="NCBI Taxonomy" id="400772"/>
    <lineage>
        <taxon>Bacteria</taxon>
        <taxon>Bacillati</taxon>
        <taxon>Actinomycetota</taxon>
        <taxon>Actinomycetes</taxon>
        <taxon>Micrococcales</taxon>
        <taxon>Microbacteriaceae</taxon>
        <taxon>Microbacterium</taxon>
    </lineage>
</organism>